<evidence type="ECO:0000256" key="5">
    <source>
        <dbReference type="ARBA" id="ARBA00023125"/>
    </source>
</evidence>
<keyword evidence="6" id="KW-0804">Transcription</keyword>
<organism evidence="10 11">
    <name type="scientific">Aplysia californica</name>
    <name type="common">California sea hare</name>
    <dbReference type="NCBI Taxonomy" id="6500"/>
    <lineage>
        <taxon>Eukaryota</taxon>
        <taxon>Metazoa</taxon>
        <taxon>Spiralia</taxon>
        <taxon>Lophotrochozoa</taxon>
        <taxon>Mollusca</taxon>
        <taxon>Gastropoda</taxon>
        <taxon>Heterobranchia</taxon>
        <taxon>Euthyneura</taxon>
        <taxon>Tectipleura</taxon>
        <taxon>Aplysiida</taxon>
        <taxon>Aplysioidea</taxon>
        <taxon>Aplysiidae</taxon>
        <taxon>Aplysia</taxon>
    </lineage>
</organism>
<keyword evidence="2" id="KW-0863">Zinc-finger</keyword>
<gene>
    <name evidence="11" type="primary">LOC101852903</name>
</gene>
<accession>A0ABM0ZUR0</accession>
<dbReference type="GeneID" id="101852903"/>
<evidence type="ECO:0000256" key="7">
    <source>
        <dbReference type="ARBA" id="ARBA00023170"/>
    </source>
</evidence>
<keyword evidence="7" id="KW-0675">Receptor</keyword>
<dbReference type="RefSeq" id="XP_012934856.1">
    <property type="nucleotide sequence ID" value="XM_013079402.2"/>
</dbReference>
<feature type="compositionally biased region" description="Gly residues" evidence="8">
    <location>
        <begin position="47"/>
        <end position="58"/>
    </location>
</feature>
<evidence type="ECO:0000313" key="10">
    <source>
        <dbReference type="Proteomes" id="UP000694888"/>
    </source>
</evidence>
<dbReference type="Proteomes" id="UP000694888">
    <property type="component" value="Unplaced"/>
</dbReference>
<dbReference type="InterPro" id="IPR035500">
    <property type="entry name" value="NHR-like_dom_sf"/>
</dbReference>
<keyword evidence="1" id="KW-0479">Metal-binding</keyword>
<protein>
    <submittedName>
        <fullName evidence="11">Uncharacterized protein LOC101852903</fullName>
    </submittedName>
</protein>
<evidence type="ECO:0000256" key="4">
    <source>
        <dbReference type="ARBA" id="ARBA00023015"/>
    </source>
</evidence>
<name>A0ABM0ZUR0_APLCA</name>
<evidence type="ECO:0000313" key="11">
    <source>
        <dbReference type="RefSeq" id="XP_012934856.1"/>
    </source>
</evidence>
<dbReference type="InterPro" id="IPR000536">
    <property type="entry name" value="Nucl_hrmn_rcpt_lig-bd"/>
</dbReference>
<keyword evidence="10" id="KW-1185">Reference proteome</keyword>
<keyword evidence="5" id="KW-0238">DNA-binding</keyword>
<keyword evidence="4" id="KW-0805">Transcription regulation</keyword>
<dbReference type="InterPro" id="IPR001723">
    <property type="entry name" value="Nuclear_hrmn_rcpt"/>
</dbReference>
<evidence type="ECO:0000256" key="1">
    <source>
        <dbReference type="ARBA" id="ARBA00022723"/>
    </source>
</evidence>
<evidence type="ECO:0000259" key="9">
    <source>
        <dbReference type="PROSITE" id="PS51843"/>
    </source>
</evidence>
<feature type="region of interest" description="Disordered" evidence="8">
    <location>
        <begin position="39"/>
        <end position="75"/>
    </location>
</feature>
<dbReference type="PRINTS" id="PR00398">
    <property type="entry name" value="STRDHORMONER"/>
</dbReference>
<evidence type="ECO:0000256" key="6">
    <source>
        <dbReference type="ARBA" id="ARBA00023163"/>
    </source>
</evidence>
<dbReference type="Gene3D" id="1.10.565.10">
    <property type="entry name" value="Retinoid X Receptor"/>
    <property type="match status" value="1"/>
</dbReference>
<reference evidence="11" key="1">
    <citation type="submission" date="2025-08" db="UniProtKB">
        <authorList>
            <consortium name="RefSeq"/>
        </authorList>
    </citation>
    <scope>IDENTIFICATION</scope>
</reference>
<evidence type="ECO:0000256" key="2">
    <source>
        <dbReference type="ARBA" id="ARBA00022771"/>
    </source>
</evidence>
<dbReference type="SUPFAM" id="SSF48508">
    <property type="entry name" value="Nuclear receptor ligand-binding domain"/>
    <property type="match status" value="1"/>
</dbReference>
<evidence type="ECO:0000256" key="3">
    <source>
        <dbReference type="ARBA" id="ARBA00022833"/>
    </source>
</evidence>
<evidence type="ECO:0000256" key="8">
    <source>
        <dbReference type="SAM" id="MobiDB-lite"/>
    </source>
</evidence>
<dbReference type="PANTHER" id="PTHR24082">
    <property type="entry name" value="NUCLEAR HORMONE RECEPTOR"/>
    <property type="match status" value="1"/>
</dbReference>
<sequence length="908" mass="99909">MSKDAIKIGRYTYSKRTQDTIELNKIRGGKSLTQVENNRASKFLGGDDSGSGSDGGKGSELSFSARQDHDSPSRVKSILSSGCYEKRNEGQSPLMRRHGTFVDSDFGKETHGKRIKQCFESGVNFEKLLESPKVSACSQDFTSDGRDLSTFLTNGNGHDLLGLLSSKQSEFAQSCRSTEDSDLWDKGCNQHPINLGITPTECHMAAQSRSPLLGEPSRTTAGVTGSPSLDLENIFKTTHSFGPLSSLLQNPGSIKGAEQSVRSPNEPFGNYGCAIDPSTRPSSDNAHFNHPASISGRAQNELESRFNSGDTFKSNELCPNRLDLTSVSSGINLGTKKTARACYTNRMFQENQELVQSNADDLLPLSRVLSESIAGGQDIFSDHAPIDSKLSPATAGFLEDISDCGENDHSVNVLFGQKPMAAKFTLPSFLLQSLSEKGISLVEIGSGVRLLEVLENELKQEAFSGKEFQPLSQLINAYKLSGQCEDVSVEIGPSIYCESKAAGAGKNLTYDGARNFGAQGQIKQDISGFPSVDDFIGSEDFDDDVIKDMGKVQEVIKLYEERKRAFINTGKWALGLDNDHDSGYDESLSSFRRRSSEEAADLSIKDFDSNSILESVLDTSPWQTPGSDCRSPSGKVLNVTACRPPNIAPGSPKLSGKSCAFSMSSLCDKIGTEPLDNIVKGSPPPKIQCPLIDPHFSESELDSIIEHLVNFHEENVIDNNGFNEEQMREKSDSFYHEYCLHEKTFGELKALDRNLYFEIYKSTGLDVDGRGRLIVNFLCGIHNELSAAIKFFKQIPGFRDLSIKDQIVLVKGCSHEFYILGLYRGWNDVTRLMTFIPLGVTMSEQDMRKMFTEKALARHIQMSTALQKLNMTFEQIVVFKAIVAVSPGEYLIHRPKVVMKIRDFINPS</sequence>
<feature type="domain" description="NR LBD" evidence="9">
    <location>
        <begin position="700"/>
        <end position="908"/>
    </location>
</feature>
<dbReference type="InterPro" id="IPR050234">
    <property type="entry name" value="Nuclear_hormone_rcpt_NR1"/>
</dbReference>
<proteinExistence type="predicted"/>
<dbReference type="PROSITE" id="PS51843">
    <property type="entry name" value="NR_LBD"/>
    <property type="match status" value="1"/>
</dbReference>
<keyword evidence="3" id="KW-0862">Zinc</keyword>
<dbReference type="Pfam" id="PF00104">
    <property type="entry name" value="Hormone_recep"/>
    <property type="match status" value="1"/>
</dbReference>